<keyword evidence="4" id="KW-0999">Mitochondrion inner membrane</keyword>
<dbReference type="InterPro" id="IPR039993">
    <property type="entry name" value="NDUFB10"/>
</dbReference>
<dbReference type="EMBL" id="JABMIG020000133">
    <property type="protein sequence ID" value="KAL3790101.1"/>
    <property type="molecule type" value="Genomic_DNA"/>
</dbReference>
<evidence type="ECO:0000256" key="3">
    <source>
        <dbReference type="ARBA" id="ARBA00022660"/>
    </source>
</evidence>
<keyword evidence="2" id="KW-0813">Transport</keyword>
<accession>A0ABD3PS48</accession>
<evidence type="ECO:0000313" key="9">
    <source>
        <dbReference type="Proteomes" id="UP001516023"/>
    </source>
</evidence>
<keyword evidence="3" id="KW-0679">Respiratory chain</keyword>
<evidence type="ECO:0000256" key="6">
    <source>
        <dbReference type="ARBA" id="ARBA00023128"/>
    </source>
</evidence>
<dbReference type="PANTHER" id="PTHR13094:SF1">
    <property type="entry name" value="NADH DEHYDROGENASE [UBIQUINONE] 1 BETA SUBCOMPLEX SUBUNIT 10"/>
    <property type="match status" value="1"/>
</dbReference>
<keyword evidence="7" id="KW-0472">Membrane</keyword>
<evidence type="ECO:0000256" key="2">
    <source>
        <dbReference type="ARBA" id="ARBA00022448"/>
    </source>
</evidence>
<protein>
    <submittedName>
        <fullName evidence="8">Uncharacterized protein</fullName>
    </submittedName>
</protein>
<keyword evidence="5" id="KW-0249">Electron transport</keyword>
<keyword evidence="9" id="KW-1185">Reference proteome</keyword>
<keyword evidence="6" id="KW-0496">Mitochondrion</keyword>
<reference evidence="8 9" key="1">
    <citation type="journal article" date="2020" name="G3 (Bethesda)">
        <title>Improved Reference Genome for Cyclotella cryptica CCMP332, a Model for Cell Wall Morphogenesis, Salinity Adaptation, and Lipid Production in Diatoms (Bacillariophyta).</title>
        <authorList>
            <person name="Roberts W.R."/>
            <person name="Downey K.M."/>
            <person name="Ruck E.C."/>
            <person name="Traller J.C."/>
            <person name="Alverson A.J."/>
        </authorList>
    </citation>
    <scope>NUCLEOTIDE SEQUENCE [LARGE SCALE GENOMIC DNA]</scope>
    <source>
        <strain evidence="8 9">CCMP332</strain>
    </source>
</reference>
<comment type="subcellular location">
    <subcellularLocation>
        <location evidence="1">Mitochondrion inner membrane</location>
        <topology evidence="1">Peripheral membrane protein</topology>
        <orientation evidence="1">Matrix side</orientation>
    </subcellularLocation>
</comment>
<gene>
    <name evidence="8" type="ORF">HJC23_013612</name>
</gene>
<dbReference type="Proteomes" id="UP001516023">
    <property type="component" value="Unassembled WGS sequence"/>
</dbReference>
<name>A0ABD3PS48_9STRA</name>
<sequence length="216" mass="24596">MPSRIVRSGFYPSVPLSIDSMIRLLIVPVVPVGSVLSVEKIHEPALRQTRLQLLSRTILDPLPFFEKTTEIKPQKSHLVILHNYLPPPLALGTIQSISLQDGNKATMTDMYDEKRVPEFSLPPYQHEDHGGPGGLGRAKNPVKYLQSIEQRARERQVAYETVRLLRRDVIECYRKEGVNHYENCKEQVETYARVVLKRDVGQVNPTWSDPGKNYGV</sequence>
<dbReference type="PANTHER" id="PTHR13094">
    <property type="entry name" value="NADH-UBIQUINONE OXIDOREDUCTASE PDSW SUBUNIT"/>
    <property type="match status" value="1"/>
</dbReference>
<evidence type="ECO:0000256" key="4">
    <source>
        <dbReference type="ARBA" id="ARBA00022792"/>
    </source>
</evidence>
<evidence type="ECO:0000256" key="7">
    <source>
        <dbReference type="ARBA" id="ARBA00023136"/>
    </source>
</evidence>
<organism evidence="8 9">
    <name type="scientific">Cyclotella cryptica</name>
    <dbReference type="NCBI Taxonomy" id="29204"/>
    <lineage>
        <taxon>Eukaryota</taxon>
        <taxon>Sar</taxon>
        <taxon>Stramenopiles</taxon>
        <taxon>Ochrophyta</taxon>
        <taxon>Bacillariophyta</taxon>
        <taxon>Coscinodiscophyceae</taxon>
        <taxon>Thalassiosirophycidae</taxon>
        <taxon>Stephanodiscales</taxon>
        <taxon>Stephanodiscaceae</taxon>
        <taxon>Cyclotella</taxon>
    </lineage>
</organism>
<evidence type="ECO:0000313" key="8">
    <source>
        <dbReference type="EMBL" id="KAL3790101.1"/>
    </source>
</evidence>
<evidence type="ECO:0000256" key="5">
    <source>
        <dbReference type="ARBA" id="ARBA00022982"/>
    </source>
</evidence>
<comment type="caution">
    <text evidence="8">The sequence shown here is derived from an EMBL/GenBank/DDBJ whole genome shotgun (WGS) entry which is preliminary data.</text>
</comment>
<dbReference type="GO" id="GO:0005743">
    <property type="term" value="C:mitochondrial inner membrane"/>
    <property type="evidence" value="ECO:0007669"/>
    <property type="project" value="UniProtKB-SubCell"/>
</dbReference>
<evidence type="ECO:0000256" key="1">
    <source>
        <dbReference type="ARBA" id="ARBA00004443"/>
    </source>
</evidence>
<proteinExistence type="predicted"/>
<dbReference type="AlphaFoldDB" id="A0ABD3PS48"/>